<organism evidence="1 2">
    <name type="scientific">Entomophthora muscae</name>
    <dbReference type="NCBI Taxonomy" id="34485"/>
    <lineage>
        <taxon>Eukaryota</taxon>
        <taxon>Fungi</taxon>
        <taxon>Fungi incertae sedis</taxon>
        <taxon>Zoopagomycota</taxon>
        <taxon>Entomophthoromycotina</taxon>
        <taxon>Entomophthoromycetes</taxon>
        <taxon>Entomophthorales</taxon>
        <taxon>Entomophthoraceae</taxon>
        <taxon>Entomophthora</taxon>
    </lineage>
</organism>
<proteinExistence type="predicted"/>
<protein>
    <submittedName>
        <fullName evidence="1">Uncharacterized protein</fullName>
    </submittedName>
</protein>
<dbReference type="Proteomes" id="UP001165960">
    <property type="component" value="Unassembled WGS sequence"/>
</dbReference>
<dbReference type="EMBL" id="QTSX02005704">
    <property type="protein sequence ID" value="KAJ9058859.1"/>
    <property type="molecule type" value="Genomic_DNA"/>
</dbReference>
<accession>A0ACC2S981</accession>
<evidence type="ECO:0000313" key="1">
    <source>
        <dbReference type="EMBL" id="KAJ9058859.1"/>
    </source>
</evidence>
<comment type="caution">
    <text evidence="1">The sequence shown here is derived from an EMBL/GenBank/DDBJ whole genome shotgun (WGS) entry which is preliminary data.</text>
</comment>
<keyword evidence="2" id="KW-1185">Reference proteome</keyword>
<sequence>MSFSGYSATSNRQKKLQLQQVLKRDADPYQNQTPFRALERKFKRRVPPPDFSEVIDFQNLDKAPEEYRSRIKRVELSEKLYGPLFGSVSEESSARNFGYTVEGFTGFIFISNPFSGRAQRNFIRESLREFTKPPYISNLDTHYVIPSCGVWNLFEQESKGQLNETSEEYFVPLKLDPTKVKEGKQDAKLIDTSSATAGYQYNGLNEKGETIRNTHLEVLPPHELVKRLRWITFGYQYHWPTKAYIWNEAVCVPPALAELTRAVVGAIDGVKFEGESSWVHNYSKDDYKPEGGVFNFYQPRDSLMGHIDQSEPNLTAPLISYSFGCNGVFLMGGADRNTPPIPVLLRSGDIMAMCGPCRKAFHGVPRIIEDTLPEYLTSLASDLDPDEVQDWPVFASYLTTTRINANVRQVVAI</sequence>
<evidence type="ECO:0000313" key="2">
    <source>
        <dbReference type="Proteomes" id="UP001165960"/>
    </source>
</evidence>
<name>A0ACC2S981_9FUNG</name>
<gene>
    <name evidence="1" type="ORF">DSO57_1008076</name>
</gene>
<reference evidence="1" key="1">
    <citation type="submission" date="2022-04" db="EMBL/GenBank/DDBJ databases">
        <title>Genome of the entomopathogenic fungus Entomophthora muscae.</title>
        <authorList>
            <person name="Elya C."/>
            <person name="Lovett B.R."/>
            <person name="Lee E."/>
            <person name="Macias A.M."/>
            <person name="Hajek A.E."/>
            <person name="De Bivort B.L."/>
            <person name="Kasson M.T."/>
            <person name="De Fine Licht H.H."/>
            <person name="Stajich J.E."/>
        </authorList>
    </citation>
    <scope>NUCLEOTIDE SEQUENCE</scope>
    <source>
        <strain evidence="1">Berkeley</strain>
    </source>
</reference>